<sequence length="388" mass="42947">MKVTMFAAPFGQGGQMHIHCRRYIRLLQLAGCAITLVEHSGFQSDPIPGVVQLRYPRRMRRLDGPLTGTVLSFLHKQRLGPLLRRAQSDLCHVQWLDERVLDVSRTGARPLIATAWGSDLNVPAQSPPEDPGRRRIGAALRELDLLIVDCDDIAATANQLAGTQIPTAMLPIGIDTKLFRPELPEERRQWRERLQIEPDAVVFLSARQLGAIYRPGEIIAAFAAMPASARERSYLLMRTFGHSVGTSLPSLQRATEELGVAARVRWVDSMAYELQPGLYVAADVAVNFPQMDAFPVTILESLACGVPVITNPLPAYQSNGVAPYLQFTREDSVPALSAAMTSAVNDLEGLHTQAAQGRKHVVRYFDERVSAARLKEIYEELLLRARQG</sequence>
<dbReference type="Proteomes" id="UP000661077">
    <property type="component" value="Unassembled WGS sequence"/>
</dbReference>
<protein>
    <submittedName>
        <fullName evidence="2">Glycosyltransferase family 4 protein</fullName>
    </submittedName>
</protein>
<name>A0ABS1WXG0_9GAMM</name>
<dbReference type="PANTHER" id="PTHR12526">
    <property type="entry name" value="GLYCOSYLTRANSFERASE"/>
    <property type="match status" value="1"/>
</dbReference>
<evidence type="ECO:0000313" key="3">
    <source>
        <dbReference type="Proteomes" id="UP000661077"/>
    </source>
</evidence>
<dbReference type="Gene3D" id="3.40.50.2000">
    <property type="entry name" value="Glycogen Phosphorylase B"/>
    <property type="match status" value="2"/>
</dbReference>
<dbReference type="RefSeq" id="WP_203167697.1">
    <property type="nucleotide sequence ID" value="NZ_JAEVLS010000002.1"/>
</dbReference>
<feature type="domain" description="Glycosyl transferase family 1" evidence="1">
    <location>
        <begin position="187"/>
        <end position="312"/>
    </location>
</feature>
<dbReference type="InterPro" id="IPR001296">
    <property type="entry name" value="Glyco_trans_1"/>
</dbReference>
<dbReference type="EMBL" id="JAEVLS010000002">
    <property type="protein sequence ID" value="MBM0105667.1"/>
    <property type="molecule type" value="Genomic_DNA"/>
</dbReference>
<evidence type="ECO:0000259" key="1">
    <source>
        <dbReference type="Pfam" id="PF00534"/>
    </source>
</evidence>
<dbReference type="PANTHER" id="PTHR12526:SF635">
    <property type="entry name" value="GLYCOSYL TRANSFERASE GROUP 1"/>
    <property type="match status" value="1"/>
</dbReference>
<dbReference type="CDD" id="cd03801">
    <property type="entry name" value="GT4_PimA-like"/>
    <property type="match status" value="1"/>
</dbReference>
<keyword evidence="3" id="KW-1185">Reference proteome</keyword>
<evidence type="ECO:0000313" key="2">
    <source>
        <dbReference type="EMBL" id="MBM0105667.1"/>
    </source>
</evidence>
<accession>A0ABS1WXG0</accession>
<dbReference type="Pfam" id="PF00534">
    <property type="entry name" value="Glycos_transf_1"/>
    <property type="match status" value="1"/>
</dbReference>
<reference evidence="2 3" key="1">
    <citation type="journal article" date="2021" name="Int. J. Syst. Evol. Microbiol.">
        <title>Steroidobacter gossypii sp. nov., isolated from soil of cotton cropping field.</title>
        <authorList>
            <person name="Huang R."/>
            <person name="Yang S."/>
            <person name="Zhen C."/>
            <person name="Liu W."/>
        </authorList>
    </citation>
    <scope>NUCLEOTIDE SEQUENCE [LARGE SCALE GENOMIC DNA]</scope>
    <source>
        <strain evidence="2 3">S1-65</strain>
    </source>
</reference>
<proteinExistence type="predicted"/>
<comment type="caution">
    <text evidence="2">The sequence shown here is derived from an EMBL/GenBank/DDBJ whole genome shotgun (WGS) entry which is preliminary data.</text>
</comment>
<gene>
    <name evidence="2" type="ORF">JM946_12950</name>
</gene>
<organism evidence="2 3">
    <name type="scientific">Steroidobacter gossypii</name>
    <dbReference type="NCBI Taxonomy" id="2805490"/>
    <lineage>
        <taxon>Bacteria</taxon>
        <taxon>Pseudomonadati</taxon>
        <taxon>Pseudomonadota</taxon>
        <taxon>Gammaproteobacteria</taxon>
        <taxon>Steroidobacterales</taxon>
        <taxon>Steroidobacteraceae</taxon>
        <taxon>Steroidobacter</taxon>
    </lineage>
</organism>
<dbReference type="SUPFAM" id="SSF53756">
    <property type="entry name" value="UDP-Glycosyltransferase/glycogen phosphorylase"/>
    <property type="match status" value="1"/>
</dbReference>